<keyword evidence="5 8" id="KW-1133">Transmembrane helix</keyword>
<reference evidence="11" key="1">
    <citation type="journal article" date="2014" name="Int. J. Syst. Evol. Microbiol.">
        <title>Complete genome sequence of Corynebacterium casei LMG S-19264T (=DSM 44701T), isolated from a smear-ripened cheese.</title>
        <authorList>
            <consortium name="US DOE Joint Genome Institute (JGI-PGF)"/>
            <person name="Walter F."/>
            <person name="Albersmeier A."/>
            <person name="Kalinowski J."/>
            <person name="Ruckert C."/>
        </authorList>
    </citation>
    <scope>NUCLEOTIDE SEQUENCE</scope>
    <source>
        <strain evidence="11">CGMCC 1.15794</strain>
    </source>
</reference>
<evidence type="ECO:0000256" key="5">
    <source>
        <dbReference type="ARBA" id="ARBA00022989"/>
    </source>
</evidence>
<reference evidence="11" key="2">
    <citation type="submission" date="2020-09" db="EMBL/GenBank/DDBJ databases">
        <authorList>
            <person name="Sun Q."/>
            <person name="Zhou Y."/>
        </authorList>
    </citation>
    <scope>NUCLEOTIDE SEQUENCE</scope>
    <source>
        <strain evidence="11">CGMCC 1.15794</strain>
    </source>
</reference>
<feature type="transmembrane region" description="Helical" evidence="8">
    <location>
        <begin position="171"/>
        <end position="192"/>
    </location>
</feature>
<dbReference type="GO" id="GO:0042158">
    <property type="term" value="P:lipoprotein biosynthetic process"/>
    <property type="evidence" value="ECO:0007669"/>
    <property type="project" value="UniProtKB-UniRule"/>
</dbReference>
<evidence type="ECO:0000313" key="12">
    <source>
        <dbReference type="Proteomes" id="UP000657592"/>
    </source>
</evidence>
<protein>
    <recommendedName>
        <fullName evidence="8">Apolipoprotein N-acyltransferase</fullName>
        <shortName evidence="8">ALP N-acyltransferase</shortName>
        <ecNumber evidence="8">2.3.1.269</ecNumber>
    </recommendedName>
</protein>
<dbReference type="InterPro" id="IPR036526">
    <property type="entry name" value="C-N_Hydrolase_sf"/>
</dbReference>
<comment type="pathway">
    <text evidence="8">Protein modification; lipoprotein biosynthesis (N-acyl transfer).</text>
</comment>
<dbReference type="InterPro" id="IPR045378">
    <property type="entry name" value="LNT_N"/>
</dbReference>
<feature type="region of interest" description="Disordered" evidence="9">
    <location>
        <begin position="517"/>
        <end position="539"/>
    </location>
</feature>
<organism evidence="11 12">
    <name type="scientific">Microbacterium album</name>
    <dbReference type="NCBI Taxonomy" id="2053191"/>
    <lineage>
        <taxon>Bacteria</taxon>
        <taxon>Bacillati</taxon>
        <taxon>Actinomycetota</taxon>
        <taxon>Actinomycetes</taxon>
        <taxon>Micrococcales</taxon>
        <taxon>Microbacteriaceae</taxon>
        <taxon>Microbacterium</taxon>
    </lineage>
</organism>
<sequence>MRDRPAAASPRPLLPLWAAVPAAAAGGLALDAAFPELGIWPLAFLAVGLSLASLIGRRVGGALLVGLAFGAAFWFPHLDWAARFLGDHPLAWVPWTALAGVQTLFSALGAIPISLAYRWFPDRRVPRLTLLPLLVGAVWTARELVMGNWPYGGFPWARLGMTQSEGPFAAVASWLGVSGLSFLMAVLTAALLELARVRPVRLRSLLPAVALALVLVLTPQWQTGTAGTMRVGAVQGNGPAAYFDERSRGDILAAQLEASQPLRHEDVDVVLWPEGGVDSDPRADRATALTLRVASRAFGAPILLNAASEEGDLVYNTSMLWTEDGLDADGGLQTHAKRHPVPFGEYVPDREFYGAIVPDLIGLIGREYTPGTDAPVVDVDAVRIGLAICFDVIYDDVIREGAREGAQVFMFQTNNADFRGTDENLQQLAFARMRAIETGRTVVNLSTVGTSQVIAPDGTTMSALGVDEAGLLVSELELREGLTPAVVLGPWVQAALLAGSLAALVLLGLARAFRRGGARDGRGGSRRRPRAAPRRPRSDVDRVVAMFR</sequence>
<dbReference type="SUPFAM" id="SSF56317">
    <property type="entry name" value="Carbon-nitrogen hydrolase"/>
    <property type="match status" value="1"/>
</dbReference>
<name>A0A917IEA4_9MICO</name>
<evidence type="ECO:0000256" key="1">
    <source>
        <dbReference type="ARBA" id="ARBA00004651"/>
    </source>
</evidence>
<accession>A0A917IEA4</accession>
<evidence type="ECO:0000259" key="10">
    <source>
        <dbReference type="PROSITE" id="PS50263"/>
    </source>
</evidence>
<keyword evidence="2 8" id="KW-1003">Cell membrane</keyword>
<evidence type="ECO:0000256" key="3">
    <source>
        <dbReference type="ARBA" id="ARBA00022679"/>
    </source>
</evidence>
<comment type="subcellular location">
    <subcellularLocation>
        <location evidence="1 8">Cell membrane</location>
        <topology evidence="1 8">Multi-pass membrane protein</topology>
    </subcellularLocation>
</comment>
<comment type="function">
    <text evidence="8">Catalyzes the phospholipid dependent N-acylation of the N-terminal cysteine of apolipoprotein, the last step in lipoprotein maturation.</text>
</comment>
<keyword evidence="3 8" id="KW-0808">Transferase</keyword>
<evidence type="ECO:0000256" key="6">
    <source>
        <dbReference type="ARBA" id="ARBA00023136"/>
    </source>
</evidence>
<keyword evidence="6 8" id="KW-0472">Membrane</keyword>
<comment type="catalytic activity">
    <reaction evidence="8">
        <text>N-terminal S-1,2-diacyl-sn-glyceryl-L-cysteinyl-[lipoprotein] + a glycerophospholipid = N-acyl-S-1,2-diacyl-sn-glyceryl-L-cysteinyl-[lipoprotein] + a 2-acyl-sn-glycero-3-phospholipid + H(+)</text>
        <dbReference type="Rhea" id="RHEA:48228"/>
        <dbReference type="Rhea" id="RHEA-COMP:14681"/>
        <dbReference type="Rhea" id="RHEA-COMP:14684"/>
        <dbReference type="ChEBI" id="CHEBI:15378"/>
        <dbReference type="ChEBI" id="CHEBI:136912"/>
        <dbReference type="ChEBI" id="CHEBI:140656"/>
        <dbReference type="ChEBI" id="CHEBI:140657"/>
        <dbReference type="ChEBI" id="CHEBI:140660"/>
        <dbReference type="EC" id="2.3.1.269"/>
    </reaction>
</comment>
<feature type="transmembrane region" description="Helical" evidence="8">
    <location>
        <begin position="491"/>
        <end position="513"/>
    </location>
</feature>
<dbReference type="HAMAP" id="MF_01148">
    <property type="entry name" value="Lnt"/>
    <property type="match status" value="1"/>
</dbReference>
<dbReference type="Pfam" id="PF00795">
    <property type="entry name" value="CN_hydrolase"/>
    <property type="match status" value="1"/>
</dbReference>
<evidence type="ECO:0000256" key="2">
    <source>
        <dbReference type="ARBA" id="ARBA00022475"/>
    </source>
</evidence>
<comment type="caution">
    <text evidence="11">The sequence shown here is derived from an EMBL/GenBank/DDBJ whole genome shotgun (WGS) entry which is preliminary data.</text>
</comment>
<dbReference type="Gene3D" id="3.60.110.10">
    <property type="entry name" value="Carbon-nitrogen hydrolase"/>
    <property type="match status" value="1"/>
</dbReference>
<dbReference type="Proteomes" id="UP000657592">
    <property type="component" value="Unassembled WGS sequence"/>
</dbReference>
<feature type="compositionally biased region" description="Basic residues" evidence="9">
    <location>
        <begin position="524"/>
        <end position="535"/>
    </location>
</feature>
<feature type="transmembrane region" description="Helical" evidence="8">
    <location>
        <begin position="204"/>
        <end position="221"/>
    </location>
</feature>
<keyword evidence="4 8" id="KW-0812">Transmembrane</keyword>
<feature type="domain" description="CN hydrolase" evidence="10">
    <location>
        <begin position="229"/>
        <end position="478"/>
    </location>
</feature>
<dbReference type="GO" id="GO:0016410">
    <property type="term" value="F:N-acyltransferase activity"/>
    <property type="evidence" value="ECO:0007669"/>
    <property type="project" value="UniProtKB-UniRule"/>
</dbReference>
<feature type="transmembrane region" description="Helical" evidence="8">
    <location>
        <begin position="92"/>
        <end position="117"/>
    </location>
</feature>
<dbReference type="PANTHER" id="PTHR38686">
    <property type="entry name" value="APOLIPOPROTEIN N-ACYLTRANSFERASE"/>
    <property type="match status" value="1"/>
</dbReference>
<dbReference type="RefSeq" id="WP_188754513.1">
    <property type="nucleotide sequence ID" value="NZ_BMJY01000001.1"/>
</dbReference>
<dbReference type="InterPro" id="IPR003010">
    <property type="entry name" value="C-N_Hydrolase"/>
</dbReference>
<dbReference type="InterPro" id="IPR004563">
    <property type="entry name" value="Apolipo_AcylTrfase"/>
</dbReference>
<evidence type="ECO:0000313" key="11">
    <source>
        <dbReference type="EMBL" id="GGH35234.1"/>
    </source>
</evidence>
<dbReference type="EMBL" id="BMJY01000001">
    <property type="protein sequence ID" value="GGH35234.1"/>
    <property type="molecule type" value="Genomic_DNA"/>
</dbReference>
<evidence type="ECO:0000256" key="8">
    <source>
        <dbReference type="HAMAP-Rule" id="MF_01148"/>
    </source>
</evidence>
<keyword evidence="7 8" id="KW-0012">Acyltransferase</keyword>
<dbReference type="GO" id="GO:0005886">
    <property type="term" value="C:plasma membrane"/>
    <property type="evidence" value="ECO:0007669"/>
    <property type="project" value="UniProtKB-SubCell"/>
</dbReference>
<dbReference type="Pfam" id="PF20154">
    <property type="entry name" value="LNT_N"/>
    <property type="match status" value="1"/>
</dbReference>
<feature type="transmembrane region" description="Helical" evidence="8">
    <location>
        <begin position="39"/>
        <end position="55"/>
    </location>
</feature>
<gene>
    <name evidence="8 11" type="primary">lnt</name>
    <name evidence="11" type="ORF">GCM10010921_03500</name>
</gene>
<evidence type="ECO:0000256" key="7">
    <source>
        <dbReference type="ARBA" id="ARBA00023315"/>
    </source>
</evidence>
<evidence type="ECO:0000256" key="9">
    <source>
        <dbReference type="SAM" id="MobiDB-lite"/>
    </source>
</evidence>
<dbReference type="CDD" id="cd07571">
    <property type="entry name" value="ALP_N-acyl_transferase"/>
    <property type="match status" value="1"/>
</dbReference>
<dbReference type="NCBIfam" id="TIGR00546">
    <property type="entry name" value="lnt"/>
    <property type="match status" value="1"/>
</dbReference>
<proteinExistence type="inferred from homology"/>
<dbReference type="AlphaFoldDB" id="A0A917IEA4"/>
<feature type="transmembrane region" description="Helical" evidence="8">
    <location>
        <begin position="62"/>
        <end position="80"/>
    </location>
</feature>
<dbReference type="PANTHER" id="PTHR38686:SF1">
    <property type="entry name" value="APOLIPOPROTEIN N-ACYLTRANSFERASE"/>
    <property type="match status" value="1"/>
</dbReference>
<evidence type="ECO:0000256" key="4">
    <source>
        <dbReference type="ARBA" id="ARBA00022692"/>
    </source>
</evidence>
<dbReference type="EC" id="2.3.1.269" evidence="8"/>
<comment type="similarity">
    <text evidence="8">Belongs to the CN hydrolase family. Apolipoprotein N-acyltransferase subfamily.</text>
</comment>
<keyword evidence="12" id="KW-1185">Reference proteome</keyword>
<dbReference type="PROSITE" id="PS50263">
    <property type="entry name" value="CN_HYDROLASE"/>
    <property type="match status" value="1"/>
</dbReference>
<feature type="transmembrane region" description="Helical" evidence="8">
    <location>
        <begin position="129"/>
        <end position="151"/>
    </location>
</feature>